<dbReference type="InterPro" id="IPR028098">
    <property type="entry name" value="Glyco_trans_4-like_N"/>
</dbReference>
<gene>
    <name evidence="4" type="ORF">KK078_27870</name>
</gene>
<accession>A0AAP2DGS0</accession>
<dbReference type="Pfam" id="PF13579">
    <property type="entry name" value="Glyco_trans_4_4"/>
    <property type="match status" value="1"/>
</dbReference>
<dbReference type="Proteomes" id="UP001319180">
    <property type="component" value="Unassembled WGS sequence"/>
</dbReference>
<evidence type="ECO:0000259" key="3">
    <source>
        <dbReference type="Pfam" id="PF13579"/>
    </source>
</evidence>
<evidence type="ECO:0000313" key="5">
    <source>
        <dbReference type="Proteomes" id="UP001319180"/>
    </source>
</evidence>
<feature type="domain" description="Glycosyl transferase family 1" evidence="2">
    <location>
        <begin position="182"/>
        <end position="343"/>
    </location>
</feature>
<reference evidence="4 5" key="1">
    <citation type="submission" date="2021-05" db="EMBL/GenBank/DDBJ databases">
        <title>A Polyphasic approach of four new species of the genus Ohtaekwangia: Ohtaekwangia histidinii sp. nov., Ohtaekwangia cretensis sp. nov., Ohtaekwangia indiensis sp. nov., Ohtaekwangia reichenbachii sp. nov. from diverse environment.</title>
        <authorList>
            <person name="Octaviana S."/>
        </authorList>
    </citation>
    <scope>NUCLEOTIDE SEQUENCE [LARGE SCALE GENOMIC DNA]</scope>
    <source>
        <strain evidence="4 5">PWU37</strain>
    </source>
</reference>
<dbReference type="CDD" id="cd03794">
    <property type="entry name" value="GT4_WbuB-like"/>
    <property type="match status" value="1"/>
</dbReference>
<dbReference type="AlphaFoldDB" id="A0AAP2DGS0"/>
<keyword evidence="1" id="KW-0808">Transferase</keyword>
<dbReference type="Pfam" id="PF00534">
    <property type="entry name" value="Glycos_transf_1"/>
    <property type="match status" value="1"/>
</dbReference>
<proteinExistence type="predicted"/>
<name>A0AAP2DGS0_9BACT</name>
<evidence type="ECO:0000259" key="2">
    <source>
        <dbReference type="Pfam" id="PF00534"/>
    </source>
</evidence>
<dbReference type="PANTHER" id="PTHR46401:SF2">
    <property type="entry name" value="GLYCOSYLTRANSFERASE WBBK-RELATED"/>
    <property type="match status" value="1"/>
</dbReference>
<dbReference type="GO" id="GO:0016757">
    <property type="term" value="F:glycosyltransferase activity"/>
    <property type="evidence" value="ECO:0007669"/>
    <property type="project" value="InterPro"/>
</dbReference>
<organism evidence="4 5">
    <name type="scientific">Dawidia soli</name>
    <dbReference type="NCBI Taxonomy" id="2782352"/>
    <lineage>
        <taxon>Bacteria</taxon>
        <taxon>Pseudomonadati</taxon>
        <taxon>Bacteroidota</taxon>
        <taxon>Cytophagia</taxon>
        <taxon>Cytophagales</taxon>
        <taxon>Chryseotaleaceae</taxon>
        <taxon>Dawidia</taxon>
    </lineage>
</organism>
<dbReference type="InterPro" id="IPR001296">
    <property type="entry name" value="Glyco_trans_1"/>
</dbReference>
<dbReference type="EMBL" id="JAHESC010000065">
    <property type="protein sequence ID" value="MBT1690415.1"/>
    <property type="molecule type" value="Genomic_DNA"/>
</dbReference>
<keyword evidence="5" id="KW-1185">Reference proteome</keyword>
<sequence length="363" mass="40667">MAAAGIQTVVITGHARPDEEVKTIDGITVHSVPNPYENRFGFYKRGISFVRYILQAVRAARHYRDVDVCYAISTPLTIGLAAQWIQRWYGIPYIFEVGDLWPDAPIQLGAVKSPLFKRALYGLEMNIYRRAKAVVALSVPIAEAVQKRAPGKPIHIIPNMADTAFFQPEEKEPLLEAKFDVSGKLVISYIGALGIANGLDQFLECVRASEKAALPVHFILCGEGAKLGHLRETAKRLMLKTLSFIDFQDRPGVHDVLNVTDAVFISYKPVPVLETGSPNKYFDGLAAGKLVIVNFGGWIKSEIEQRKCGFYVDHQRPGSFVENIMPYLENREILKQAQKSARRLAEECYARELLSKQFARIFI</sequence>
<feature type="domain" description="Glycosyltransferase subfamily 4-like N-terminal" evidence="3">
    <location>
        <begin position="1"/>
        <end position="159"/>
    </location>
</feature>
<dbReference type="Gene3D" id="3.40.50.2000">
    <property type="entry name" value="Glycogen Phosphorylase B"/>
    <property type="match status" value="2"/>
</dbReference>
<protein>
    <submittedName>
        <fullName evidence="4">Glycosyltransferase family 4 protein</fullName>
    </submittedName>
</protein>
<dbReference type="PANTHER" id="PTHR46401">
    <property type="entry name" value="GLYCOSYLTRANSFERASE WBBK-RELATED"/>
    <property type="match status" value="1"/>
</dbReference>
<dbReference type="GO" id="GO:0009103">
    <property type="term" value="P:lipopolysaccharide biosynthetic process"/>
    <property type="evidence" value="ECO:0007669"/>
    <property type="project" value="TreeGrafter"/>
</dbReference>
<comment type="caution">
    <text evidence="4">The sequence shown here is derived from an EMBL/GenBank/DDBJ whole genome shotgun (WGS) entry which is preliminary data.</text>
</comment>
<dbReference type="SUPFAM" id="SSF53756">
    <property type="entry name" value="UDP-Glycosyltransferase/glycogen phosphorylase"/>
    <property type="match status" value="1"/>
</dbReference>
<evidence type="ECO:0000256" key="1">
    <source>
        <dbReference type="ARBA" id="ARBA00022679"/>
    </source>
</evidence>
<evidence type="ECO:0000313" key="4">
    <source>
        <dbReference type="EMBL" id="MBT1690415.1"/>
    </source>
</evidence>